<dbReference type="Gene3D" id="3.40.50.300">
    <property type="entry name" value="P-loop containing nucleotide triphosphate hydrolases"/>
    <property type="match status" value="2"/>
</dbReference>
<dbReference type="SUPFAM" id="SSF52540">
    <property type="entry name" value="P-loop containing nucleoside triphosphate hydrolases"/>
    <property type="match status" value="2"/>
</dbReference>
<gene>
    <name evidence="10" type="ordered locus">ROP_05050</name>
</gene>
<dbReference type="InterPro" id="IPR017871">
    <property type="entry name" value="ABC_transporter-like_CS"/>
</dbReference>
<evidence type="ECO:0000256" key="6">
    <source>
        <dbReference type="ARBA" id="ARBA00022840"/>
    </source>
</evidence>
<evidence type="ECO:0000259" key="9">
    <source>
        <dbReference type="PROSITE" id="PS50893"/>
    </source>
</evidence>
<reference evidence="10 11" key="1">
    <citation type="submission" date="2009-03" db="EMBL/GenBank/DDBJ databases">
        <title>Comparison of the complete genome sequences of Rhodococcus erythropolis PR4 and Rhodococcus opacus B4.</title>
        <authorList>
            <person name="Takarada H."/>
            <person name="Sekine M."/>
            <person name="Hosoyama A."/>
            <person name="Yamada R."/>
            <person name="Fujisawa T."/>
            <person name="Omata S."/>
            <person name="Shimizu A."/>
            <person name="Tsukatani N."/>
            <person name="Tanikawa S."/>
            <person name="Fujita N."/>
            <person name="Harayama S."/>
        </authorList>
    </citation>
    <scope>NUCLEOTIDE SEQUENCE [LARGE SCALE GENOMIC DNA]</scope>
    <source>
        <strain evidence="10 11">B4</strain>
    </source>
</reference>
<dbReference type="GO" id="GO:0005524">
    <property type="term" value="F:ATP binding"/>
    <property type="evidence" value="ECO:0007669"/>
    <property type="project" value="UniProtKB-KW"/>
</dbReference>
<dbReference type="KEGG" id="rop:ROP_05050"/>
<dbReference type="InterPro" id="IPR027417">
    <property type="entry name" value="P-loop_NTPase"/>
</dbReference>
<dbReference type="Pfam" id="PF00005">
    <property type="entry name" value="ABC_tran"/>
    <property type="match status" value="2"/>
</dbReference>
<dbReference type="OrthoDB" id="7757085at2"/>
<dbReference type="SMART" id="SM00382">
    <property type="entry name" value="AAA"/>
    <property type="match status" value="2"/>
</dbReference>
<dbReference type="InterPro" id="IPR003593">
    <property type="entry name" value="AAA+_ATPase"/>
</dbReference>
<keyword evidence="6 10" id="KW-0067">ATP-binding</keyword>
<dbReference type="AlphaFoldDB" id="C1ARS5"/>
<evidence type="ECO:0000256" key="5">
    <source>
        <dbReference type="ARBA" id="ARBA00022741"/>
    </source>
</evidence>
<evidence type="ECO:0000256" key="2">
    <source>
        <dbReference type="ARBA" id="ARBA00022475"/>
    </source>
</evidence>
<dbReference type="Proteomes" id="UP000002212">
    <property type="component" value="Chromosome"/>
</dbReference>
<keyword evidence="7" id="KW-1278">Translocase</keyword>
<evidence type="ECO:0000313" key="10">
    <source>
        <dbReference type="EMBL" id="BAH48752.1"/>
    </source>
</evidence>
<evidence type="ECO:0000256" key="4">
    <source>
        <dbReference type="ARBA" id="ARBA00022737"/>
    </source>
</evidence>
<keyword evidence="4" id="KW-0677">Repeat</keyword>
<dbReference type="EMBL" id="AP011115">
    <property type="protein sequence ID" value="BAH48752.1"/>
    <property type="molecule type" value="Genomic_DNA"/>
</dbReference>
<dbReference type="HOGENOM" id="CLU_000604_92_3_11"/>
<dbReference type="GO" id="GO:0016887">
    <property type="term" value="F:ATP hydrolysis activity"/>
    <property type="evidence" value="ECO:0007669"/>
    <property type="project" value="InterPro"/>
</dbReference>
<dbReference type="InterPro" id="IPR050107">
    <property type="entry name" value="ABC_carbohydrate_import_ATPase"/>
</dbReference>
<keyword evidence="5" id="KW-0547">Nucleotide-binding</keyword>
<evidence type="ECO:0000256" key="3">
    <source>
        <dbReference type="ARBA" id="ARBA00022597"/>
    </source>
</evidence>
<dbReference type="PROSITE" id="PS50893">
    <property type="entry name" value="ABC_TRANSPORTER_2"/>
    <property type="match status" value="2"/>
</dbReference>
<evidence type="ECO:0000313" key="11">
    <source>
        <dbReference type="Proteomes" id="UP000002212"/>
    </source>
</evidence>
<feature type="domain" description="ABC transporter" evidence="9">
    <location>
        <begin position="276"/>
        <end position="523"/>
    </location>
</feature>
<keyword evidence="3" id="KW-0762">Sugar transport</keyword>
<dbReference type="InterPro" id="IPR003439">
    <property type="entry name" value="ABC_transporter-like_ATP-bd"/>
</dbReference>
<dbReference type="PANTHER" id="PTHR43790">
    <property type="entry name" value="CARBOHYDRATE TRANSPORT ATP-BINDING PROTEIN MG119-RELATED"/>
    <property type="match status" value="1"/>
</dbReference>
<evidence type="ECO:0000256" key="8">
    <source>
        <dbReference type="ARBA" id="ARBA00023136"/>
    </source>
</evidence>
<dbReference type="CDD" id="cd03216">
    <property type="entry name" value="ABC_Carb_Monos_I"/>
    <property type="match status" value="1"/>
</dbReference>
<protein>
    <submittedName>
        <fullName evidence="10">Putative ABC transporter ATP-binding protein</fullName>
    </submittedName>
</protein>
<dbReference type="PROSITE" id="PS00211">
    <property type="entry name" value="ABC_TRANSPORTER_1"/>
    <property type="match status" value="1"/>
</dbReference>
<keyword evidence="2" id="KW-1003">Cell membrane</keyword>
<accession>C1ARS5</accession>
<evidence type="ECO:0000256" key="1">
    <source>
        <dbReference type="ARBA" id="ARBA00022448"/>
    </source>
</evidence>
<proteinExistence type="predicted"/>
<organism evidence="10 11">
    <name type="scientific">Rhodococcus opacus (strain B4)</name>
    <dbReference type="NCBI Taxonomy" id="632772"/>
    <lineage>
        <taxon>Bacteria</taxon>
        <taxon>Bacillati</taxon>
        <taxon>Actinomycetota</taxon>
        <taxon>Actinomycetes</taxon>
        <taxon>Mycobacteriales</taxon>
        <taxon>Nocardiaceae</taxon>
        <taxon>Rhodococcus</taxon>
    </lineage>
</organism>
<dbReference type="PATRIC" id="fig|632772.20.peg.558"/>
<name>C1ARS5_RHOOB</name>
<dbReference type="PANTHER" id="PTHR43790:SF3">
    <property type="entry name" value="D-ALLOSE IMPORT ATP-BINDING PROTEIN ALSA-RELATED"/>
    <property type="match status" value="1"/>
</dbReference>
<sequence length="528" mass="56726">MVPDQETRTAMTSNDSSPTPSIEIIALSKEFGVNRVLDNVNLEFRPGSINALLGANGSGKSTLIKLLAGYHTPTSGTIRVHGDELALPADPTVLHDAGVRFVHQDLGLIESMSIADNLALALGYEKRAATINWRRQRATAVADLAAVGLDDLDPRALVGALGPVQQTLVAMARALRGLQPGRGVLVLDEPTARLPNAQVDELLTRCRLLRDQGIALIYVSHRLDEVFAMADRVSVLRDGRLVFDDVIAATDDQHLTQIITGGATTDETADHPAPARRVVDPGTPPKLALRGVCGTFVQDVDLDLRPGEVLAVTGLVGSGRSELGRLIFGSQAITAGEVRLRGQQLRRISPKLSIERGIGYVPQDRKQSAIPSFTLADNLCLASLDKHMSAGLLSAESERTVTASAIERLDVRPADPERLLGELSGGNQQKIVLGKWLELDLDVLILDEPTYGVDVGARKTILEAVLEQVGRRQLSVLLLDSDIDLVARYADRVLVMRRGRIATELVGAEITTERIAAASYAVQDLSTA</sequence>
<feature type="domain" description="ABC transporter" evidence="9">
    <location>
        <begin position="22"/>
        <end position="263"/>
    </location>
</feature>
<dbReference type="STRING" id="632772.ROP_05050"/>
<keyword evidence="8" id="KW-0472">Membrane</keyword>
<evidence type="ECO:0000256" key="7">
    <source>
        <dbReference type="ARBA" id="ARBA00022967"/>
    </source>
</evidence>
<dbReference type="CDD" id="cd03215">
    <property type="entry name" value="ABC_Carb_Monos_II"/>
    <property type="match status" value="1"/>
</dbReference>
<keyword evidence="1" id="KW-0813">Transport</keyword>